<organism evidence="3 4">
    <name type="scientific">Tetrabaena socialis</name>
    <dbReference type="NCBI Taxonomy" id="47790"/>
    <lineage>
        <taxon>Eukaryota</taxon>
        <taxon>Viridiplantae</taxon>
        <taxon>Chlorophyta</taxon>
        <taxon>core chlorophytes</taxon>
        <taxon>Chlorophyceae</taxon>
        <taxon>CS clade</taxon>
        <taxon>Chlamydomonadales</taxon>
        <taxon>Tetrabaenaceae</taxon>
        <taxon>Tetrabaena</taxon>
    </lineage>
</organism>
<dbReference type="OrthoDB" id="539328at2759"/>
<feature type="compositionally biased region" description="Low complexity" evidence="1">
    <location>
        <begin position="107"/>
        <end position="117"/>
    </location>
</feature>
<feature type="region of interest" description="Disordered" evidence="1">
    <location>
        <begin position="52"/>
        <end position="159"/>
    </location>
</feature>
<keyword evidence="4" id="KW-1185">Reference proteome</keyword>
<dbReference type="Pfam" id="PF00170">
    <property type="entry name" value="bZIP_1"/>
    <property type="match status" value="1"/>
</dbReference>
<gene>
    <name evidence="3" type="ORF">TSOC_010025</name>
</gene>
<dbReference type="Proteomes" id="UP000236333">
    <property type="component" value="Unassembled WGS sequence"/>
</dbReference>
<dbReference type="AlphaFoldDB" id="A0A2J7ZUE6"/>
<dbReference type="SMART" id="SM00338">
    <property type="entry name" value="BRLZ"/>
    <property type="match status" value="1"/>
</dbReference>
<evidence type="ECO:0000259" key="2">
    <source>
        <dbReference type="SMART" id="SM00338"/>
    </source>
</evidence>
<sequence>MADLGRFDSATLFSVFKNENGGENLLNFDDLEDLLDIDLPLATAGPVGPSFPPASASVLPSTSGAGESEHTRAGLQGSGGGWGSNPSSDGGDSDGSDGDANPKQDGGDPSSTRSGRSGRSGKAGKASAAGISKRRQRNADQMESNRVAQQKYRQRKKAEQSTLQHAVDLLTAQVAALKAVEVRASELEGVVQQQGATINALQQHSMRQAVELDTTRTALGSSQGQLVAQHKLILDQQAKLRLQEQVIVSLKDRLKEKIDEALEHVVPGTVCEKMVAAVKATLYGAKDVHGLQDILGQLPEHLVHEICRNIFQVCKESWPELRIRCSQQVGSGCVTGAV</sequence>
<evidence type="ECO:0000313" key="3">
    <source>
        <dbReference type="EMBL" id="PNH03869.1"/>
    </source>
</evidence>
<dbReference type="CDD" id="cd14686">
    <property type="entry name" value="bZIP"/>
    <property type="match status" value="1"/>
</dbReference>
<reference evidence="3 4" key="1">
    <citation type="journal article" date="2017" name="Mol. Biol. Evol.">
        <title>The 4-celled Tetrabaena socialis nuclear genome reveals the essential components for genetic control of cell number at the origin of multicellularity in the volvocine lineage.</title>
        <authorList>
            <person name="Featherston J."/>
            <person name="Arakaki Y."/>
            <person name="Hanschen E.R."/>
            <person name="Ferris P.J."/>
            <person name="Michod R.E."/>
            <person name="Olson B.J.S.C."/>
            <person name="Nozaki H."/>
            <person name="Durand P.M."/>
        </authorList>
    </citation>
    <scope>NUCLEOTIDE SEQUENCE [LARGE SCALE GENOMIC DNA]</scope>
    <source>
        <strain evidence="3 4">NIES-571</strain>
    </source>
</reference>
<dbReference type="EMBL" id="PGGS01000451">
    <property type="protein sequence ID" value="PNH03869.1"/>
    <property type="molecule type" value="Genomic_DNA"/>
</dbReference>
<proteinExistence type="predicted"/>
<feature type="compositionally biased region" description="Polar residues" evidence="1">
    <location>
        <begin position="139"/>
        <end position="148"/>
    </location>
</feature>
<dbReference type="InterPro" id="IPR004827">
    <property type="entry name" value="bZIP"/>
</dbReference>
<accession>A0A2J7ZUE6</accession>
<comment type="caution">
    <text evidence="3">The sequence shown here is derived from an EMBL/GenBank/DDBJ whole genome shotgun (WGS) entry which is preliminary data.</text>
</comment>
<name>A0A2J7ZUE6_9CHLO</name>
<feature type="domain" description="BZIP" evidence="2">
    <location>
        <begin position="133"/>
        <end position="196"/>
    </location>
</feature>
<evidence type="ECO:0000256" key="1">
    <source>
        <dbReference type="SAM" id="MobiDB-lite"/>
    </source>
</evidence>
<dbReference type="SUPFAM" id="SSF57959">
    <property type="entry name" value="Leucine zipper domain"/>
    <property type="match status" value="1"/>
</dbReference>
<dbReference type="InterPro" id="IPR046347">
    <property type="entry name" value="bZIP_sf"/>
</dbReference>
<dbReference type="GO" id="GO:0003700">
    <property type="term" value="F:DNA-binding transcription factor activity"/>
    <property type="evidence" value="ECO:0007669"/>
    <property type="project" value="InterPro"/>
</dbReference>
<evidence type="ECO:0000313" key="4">
    <source>
        <dbReference type="Proteomes" id="UP000236333"/>
    </source>
</evidence>
<protein>
    <recommendedName>
        <fullName evidence="2">BZIP domain-containing protein</fullName>
    </recommendedName>
</protein>